<dbReference type="GeneID" id="79804098"/>
<accession>A0A6N9JR30</accession>
<dbReference type="EMBL" id="WWSH01000001">
    <property type="protein sequence ID" value="MZK08966.1"/>
    <property type="molecule type" value="Genomic_DNA"/>
</dbReference>
<dbReference type="Gene3D" id="3.90.226.10">
    <property type="entry name" value="2-enoyl-CoA Hydratase, Chain A, domain 1"/>
    <property type="match status" value="1"/>
</dbReference>
<dbReference type="CDD" id="cd07016">
    <property type="entry name" value="S14_ClpP_1"/>
    <property type="match status" value="1"/>
</dbReference>
<proteinExistence type="inferred from homology"/>
<gene>
    <name evidence="7" type="ORF">GT576_01070</name>
</gene>
<comment type="similarity">
    <text evidence="1 6">Belongs to the peptidase S14 family.</text>
</comment>
<evidence type="ECO:0000313" key="7">
    <source>
        <dbReference type="EMBL" id="MZK08966.1"/>
    </source>
</evidence>
<dbReference type="GO" id="GO:0004176">
    <property type="term" value="F:ATP-dependent peptidase activity"/>
    <property type="evidence" value="ECO:0007669"/>
    <property type="project" value="InterPro"/>
</dbReference>
<evidence type="ECO:0000256" key="6">
    <source>
        <dbReference type="RuleBase" id="RU003567"/>
    </source>
</evidence>
<name>A0A6N9JR30_9FIRM</name>
<dbReference type="InterPro" id="IPR029045">
    <property type="entry name" value="ClpP/crotonase-like_dom_sf"/>
</dbReference>
<dbReference type="GO" id="GO:0006515">
    <property type="term" value="P:protein quality control for misfolded or incompletely synthesized proteins"/>
    <property type="evidence" value="ECO:0007669"/>
    <property type="project" value="TreeGrafter"/>
</dbReference>
<comment type="caution">
    <text evidence="7">The sequence shown here is derived from an EMBL/GenBank/DDBJ whole genome shotgun (WGS) entry which is preliminary data.</text>
</comment>
<keyword evidence="4" id="KW-0378">Hydrolase</keyword>
<dbReference type="InterPro" id="IPR001907">
    <property type="entry name" value="ClpP"/>
</dbReference>
<dbReference type="Pfam" id="PF00574">
    <property type="entry name" value="CLP_protease"/>
    <property type="match status" value="1"/>
</dbReference>
<keyword evidence="2" id="KW-0963">Cytoplasm</keyword>
<dbReference type="Proteomes" id="UP000449249">
    <property type="component" value="Unassembled WGS sequence"/>
</dbReference>
<evidence type="ECO:0000256" key="4">
    <source>
        <dbReference type="ARBA" id="ARBA00022801"/>
    </source>
</evidence>
<dbReference type="PRINTS" id="PR00127">
    <property type="entry name" value="CLPPROTEASEP"/>
</dbReference>
<dbReference type="PANTHER" id="PTHR10381">
    <property type="entry name" value="ATP-DEPENDENT CLP PROTEASE PROTEOLYTIC SUBUNIT"/>
    <property type="match status" value="1"/>
</dbReference>
<evidence type="ECO:0000256" key="1">
    <source>
        <dbReference type="ARBA" id="ARBA00007039"/>
    </source>
</evidence>
<sequence>MKNKFNFSRRNPKTKKIENTGFMEFRNVSNNAADLYIYGDIVSSTWEAWCDEDTCPQDISDFMNQIEPGAELTVYINSGGGDVFAGIAIHSILSRHTGHKTGIVDGMAASIASVILMACDSIVMSSGAQIMIHKPLSWAYGNADDFQRLISELDKCQKSITDIYMGRVKEGVTEEQVTDLINAETWMTAEEAKEIFDVQIEERPAVAACVGWMMENFKKAPEGIKTQSADDVTAKITAEEEAIIEEMELFGI</sequence>
<dbReference type="RefSeq" id="WP_005422853.1">
    <property type="nucleotide sequence ID" value="NZ_WWSF01000002.1"/>
</dbReference>
<evidence type="ECO:0000313" key="8">
    <source>
        <dbReference type="Proteomes" id="UP000449249"/>
    </source>
</evidence>
<dbReference type="GO" id="GO:0009368">
    <property type="term" value="C:endopeptidase Clp complex"/>
    <property type="evidence" value="ECO:0007669"/>
    <property type="project" value="TreeGrafter"/>
</dbReference>
<dbReference type="SUPFAM" id="SSF52096">
    <property type="entry name" value="ClpP/crotonase"/>
    <property type="match status" value="1"/>
</dbReference>
<protein>
    <recommendedName>
        <fullName evidence="6">ATP-dependent Clp protease proteolytic subunit</fullName>
    </recommendedName>
</protein>
<reference evidence="7 8" key="1">
    <citation type="journal article" date="2019" name="Nat. Med.">
        <title>A library of human gut bacterial isolates paired with longitudinal multiomics data enables mechanistic microbiome research.</title>
        <authorList>
            <person name="Poyet M."/>
            <person name="Groussin M."/>
            <person name="Gibbons S.M."/>
            <person name="Avila-Pacheco J."/>
            <person name="Jiang X."/>
            <person name="Kearney S.M."/>
            <person name="Perrotta A.R."/>
            <person name="Berdy B."/>
            <person name="Zhao S."/>
            <person name="Lieberman T.D."/>
            <person name="Swanson P.K."/>
            <person name="Smith M."/>
            <person name="Roesemann S."/>
            <person name="Alexander J.E."/>
            <person name="Rich S.A."/>
            <person name="Livny J."/>
            <person name="Vlamakis H."/>
            <person name="Clish C."/>
            <person name="Bullock K."/>
            <person name="Deik A."/>
            <person name="Scott J."/>
            <person name="Pierce K.A."/>
            <person name="Xavier R.J."/>
            <person name="Alm E.J."/>
        </authorList>
    </citation>
    <scope>NUCLEOTIDE SEQUENCE [LARGE SCALE GENOMIC DNA]</scope>
    <source>
        <strain evidence="7 8">BIOML-A1</strain>
    </source>
</reference>
<evidence type="ECO:0000256" key="3">
    <source>
        <dbReference type="ARBA" id="ARBA00022670"/>
    </source>
</evidence>
<keyword evidence="5" id="KW-0720">Serine protease</keyword>
<dbReference type="GO" id="GO:0004252">
    <property type="term" value="F:serine-type endopeptidase activity"/>
    <property type="evidence" value="ECO:0007669"/>
    <property type="project" value="InterPro"/>
</dbReference>
<evidence type="ECO:0000256" key="5">
    <source>
        <dbReference type="ARBA" id="ARBA00022825"/>
    </source>
</evidence>
<organism evidence="7 8">
    <name type="scientific">Dorea longicatena</name>
    <dbReference type="NCBI Taxonomy" id="88431"/>
    <lineage>
        <taxon>Bacteria</taxon>
        <taxon>Bacillati</taxon>
        <taxon>Bacillota</taxon>
        <taxon>Clostridia</taxon>
        <taxon>Lachnospirales</taxon>
        <taxon>Lachnospiraceae</taxon>
        <taxon>Dorea</taxon>
    </lineage>
</organism>
<dbReference type="InterPro" id="IPR023562">
    <property type="entry name" value="ClpP/TepA"/>
</dbReference>
<dbReference type="GO" id="GO:0051117">
    <property type="term" value="F:ATPase binding"/>
    <property type="evidence" value="ECO:0007669"/>
    <property type="project" value="TreeGrafter"/>
</dbReference>
<evidence type="ECO:0000256" key="2">
    <source>
        <dbReference type="ARBA" id="ARBA00022490"/>
    </source>
</evidence>
<dbReference type="NCBIfam" id="NF045542">
    <property type="entry name" value="Clp_rel_HeadMat"/>
    <property type="match status" value="1"/>
</dbReference>
<dbReference type="PANTHER" id="PTHR10381:SF70">
    <property type="entry name" value="ATP-DEPENDENT CLP PROTEASE PROTEOLYTIC SUBUNIT"/>
    <property type="match status" value="1"/>
</dbReference>
<dbReference type="AlphaFoldDB" id="A0A6N9JR30"/>
<keyword evidence="3 7" id="KW-0645">Protease</keyword>